<dbReference type="PANTHER" id="PTHR30203">
    <property type="entry name" value="OUTER MEMBRANE CATION EFFLUX PROTEIN"/>
    <property type="match status" value="1"/>
</dbReference>
<dbReference type="SUPFAM" id="SSF56954">
    <property type="entry name" value="Outer membrane efflux proteins (OEP)"/>
    <property type="match status" value="1"/>
</dbReference>
<name>A0ABV3REL7_9SPHN</name>
<proteinExistence type="inferred from homology"/>
<feature type="chain" id="PRO_5047065599" evidence="3">
    <location>
        <begin position="16"/>
        <end position="485"/>
    </location>
</feature>
<dbReference type="InterPro" id="IPR003423">
    <property type="entry name" value="OMP_efflux"/>
</dbReference>
<evidence type="ECO:0000313" key="4">
    <source>
        <dbReference type="EMBL" id="MEW9856417.1"/>
    </source>
</evidence>
<organism evidence="4 5">
    <name type="scientific">Novosphingobium rhizovicinum</name>
    <dbReference type="NCBI Taxonomy" id="3228928"/>
    <lineage>
        <taxon>Bacteria</taxon>
        <taxon>Pseudomonadati</taxon>
        <taxon>Pseudomonadota</taxon>
        <taxon>Alphaproteobacteria</taxon>
        <taxon>Sphingomonadales</taxon>
        <taxon>Sphingomonadaceae</taxon>
        <taxon>Novosphingobium</taxon>
    </lineage>
</organism>
<reference evidence="4 5" key="1">
    <citation type="submission" date="2024-06" db="EMBL/GenBank/DDBJ databases">
        <title>Novosphingobium rhizovicinus M1R2S20.</title>
        <authorList>
            <person name="Sun J.-Q."/>
        </authorList>
    </citation>
    <scope>NUCLEOTIDE SEQUENCE [LARGE SCALE GENOMIC DNA]</scope>
    <source>
        <strain evidence="4 5">M1R2S20</strain>
    </source>
</reference>
<evidence type="ECO:0000256" key="2">
    <source>
        <dbReference type="SAM" id="Coils"/>
    </source>
</evidence>
<dbReference type="Gene3D" id="1.20.1600.10">
    <property type="entry name" value="Outer membrane efflux proteins (OEP)"/>
    <property type="match status" value="1"/>
</dbReference>
<keyword evidence="5" id="KW-1185">Reference proteome</keyword>
<feature type="coiled-coil region" evidence="2">
    <location>
        <begin position="363"/>
        <end position="474"/>
    </location>
</feature>
<gene>
    <name evidence="4" type="ORF">ABUH87_14860</name>
</gene>
<dbReference type="PANTHER" id="PTHR30203:SF24">
    <property type="entry name" value="BLR4935 PROTEIN"/>
    <property type="match status" value="1"/>
</dbReference>
<keyword evidence="3" id="KW-0732">Signal</keyword>
<dbReference type="Pfam" id="PF02321">
    <property type="entry name" value="OEP"/>
    <property type="match status" value="1"/>
</dbReference>
<evidence type="ECO:0000313" key="5">
    <source>
        <dbReference type="Proteomes" id="UP001556118"/>
    </source>
</evidence>
<evidence type="ECO:0000256" key="3">
    <source>
        <dbReference type="SAM" id="SignalP"/>
    </source>
</evidence>
<evidence type="ECO:0000256" key="1">
    <source>
        <dbReference type="ARBA" id="ARBA00007613"/>
    </source>
</evidence>
<dbReference type="RefSeq" id="WP_367774864.1">
    <property type="nucleotide sequence ID" value="NZ_JBFNXR010000052.1"/>
</dbReference>
<protein>
    <submittedName>
        <fullName evidence="4">TolC family protein</fullName>
    </submittedName>
</protein>
<sequence length="485" mass="52739">MLAAASLLPAAPAFAQYGPVVTSGRPYAAADPQSAEPLTLTEVLRVSAASAPQIVEALARIRQAEGRALSAEGAFDTVFDVDGRTRALGYYDGSALDAKVRQPLTENGGYLYGGYRVSRGSFPIYEDEYYTNRLGELKVGGLYSLLRDRLVDERRTRRTLAAADLDIARFEAQATAIGVQRRAMDAYQTWVAAGLRLRAYRGLLELAESRRAGISRQVELGAKPEILLTENEQNLVRRRALVLRAEQEFESAANSLSLYYRDASGQPVVVSPRRLPKDADAALAGPPVEILGPAAMARPDLQTMLARIDQSMAKLALARNDLLPKLDLRAEVGKDIGDEGLGGRSRTPFETVVGFRFSVPLQNRTAKGKIDEARAEIDALNARARFLRDQIAVEVEGITIAVDAAERLAQAAAQEQQLAERLAEGERRRFALGSSDFFLVNQREETATDAQVRLIDAQARIAAARSELAAATADQEALGLTLEEN</sequence>
<feature type="signal peptide" evidence="3">
    <location>
        <begin position="1"/>
        <end position="15"/>
    </location>
</feature>
<comment type="caution">
    <text evidence="4">The sequence shown here is derived from an EMBL/GenBank/DDBJ whole genome shotgun (WGS) entry which is preliminary data.</text>
</comment>
<dbReference type="EMBL" id="JBFNXR010000052">
    <property type="protein sequence ID" value="MEW9856417.1"/>
    <property type="molecule type" value="Genomic_DNA"/>
</dbReference>
<accession>A0ABV3REL7</accession>
<dbReference type="InterPro" id="IPR010131">
    <property type="entry name" value="MdtP/NodT-like"/>
</dbReference>
<dbReference type="Proteomes" id="UP001556118">
    <property type="component" value="Unassembled WGS sequence"/>
</dbReference>
<keyword evidence="2" id="KW-0175">Coiled coil</keyword>
<comment type="similarity">
    <text evidence="1">Belongs to the outer membrane factor (OMF) (TC 1.B.17) family.</text>
</comment>